<dbReference type="EMBL" id="KQ976681">
    <property type="protein sequence ID" value="KYM78193.1"/>
    <property type="molecule type" value="Genomic_DNA"/>
</dbReference>
<gene>
    <name evidence="1" type="ORF">ALC53_11388</name>
</gene>
<dbReference type="AlphaFoldDB" id="A0A195B139"/>
<protein>
    <submittedName>
        <fullName evidence="1">Uncharacterized protein</fullName>
    </submittedName>
</protein>
<organism evidence="1 2">
    <name type="scientific">Atta colombica</name>
    <dbReference type="NCBI Taxonomy" id="520822"/>
    <lineage>
        <taxon>Eukaryota</taxon>
        <taxon>Metazoa</taxon>
        <taxon>Ecdysozoa</taxon>
        <taxon>Arthropoda</taxon>
        <taxon>Hexapoda</taxon>
        <taxon>Insecta</taxon>
        <taxon>Pterygota</taxon>
        <taxon>Neoptera</taxon>
        <taxon>Endopterygota</taxon>
        <taxon>Hymenoptera</taxon>
        <taxon>Apocrita</taxon>
        <taxon>Aculeata</taxon>
        <taxon>Formicoidea</taxon>
        <taxon>Formicidae</taxon>
        <taxon>Myrmicinae</taxon>
        <taxon>Atta</taxon>
    </lineage>
</organism>
<keyword evidence="2" id="KW-1185">Reference proteome</keyword>
<name>A0A195B139_9HYME</name>
<evidence type="ECO:0000313" key="1">
    <source>
        <dbReference type="EMBL" id="KYM78193.1"/>
    </source>
</evidence>
<sequence>MKSKTRIRRYGLHDQYTFLGYPASVIYMYQCLHATLCAALMRAYARSVRLLAYRPNRPAGAVCGMQLLFNVYARLLANQVTPPESLICEQVCNINLNAKDVGQQLGRENNDCWVRYKLSAVVTSRETFNPEENETRSLTSTKLASNATICVNMRDCAASRTRKL</sequence>
<dbReference type="Proteomes" id="UP000078540">
    <property type="component" value="Unassembled WGS sequence"/>
</dbReference>
<reference evidence="1 2" key="1">
    <citation type="submission" date="2015-09" db="EMBL/GenBank/DDBJ databases">
        <title>Atta colombica WGS genome.</title>
        <authorList>
            <person name="Nygaard S."/>
            <person name="Hu H."/>
            <person name="Boomsma J."/>
            <person name="Zhang G."/>
        </authorList>
    </citation>
    <scope>NUCLEOTIDE SEQUENCE [LARGE SCALE GENOMIC DNA]</scope>
    <source>
        <strain evidence="1">Treedump-2</strain>
        <tissue evidence="1">Whole body</tissue>
    </source>
</reference>
<proteinExistence type="predicted"/>
<evidence type="ECO:0000313" key="2">
    <source>
        <dbReference type="Proteomes" id="UP000078540"/>
    </source>
</evidence>
<accession>A0A195B139</accession>